<name>A0A426ZF23_ENSVE</name>
<dbReference type="Proteomes" id="UP000287651">
    <property type="component" value="Unassembled WGS sequence"/>
</dbReference>
<organism evidence="2 3">
    <name type="scientific">Ensete ventricosum</name>
    <name type="common">Abyssinian banana</name>
    <name type="synonym">Musa ensete</name>
    <dbReference type="NCBI Taxonomy" id="4639"/>
    <lineage>
        <taxon>Eukaryota</taxon>
        <taxon>Viridiplantae</taxon>
        <taxon>Streptophyta</taxon>
        <taxon>Embryophyta</taxon>
        <taxon>Tracheophyta</taxon>
        <taxon>Spermatophyta</taxon>
        <taxon>Magnoliopsida</taxon>
        <taxon>Liliopsida</taxon>
        <taxon>Zingiberales</taxon>
        <taxon>Musaceae</taxon>
        <taxon>Ensete</taxon>
    </lineage>
</organism>
<feature type="compositionally biased region" description="Low complexity" evidence="1">
    <location>
        <begin position="27"/>
        <end position="42"/>
    </location>
</feature>
<reference evidence="2 3" key="1">
    <citation type="journal article" date="2014" name="Agronomy (Basel)">
        <title>A Draft Genome Sequence for Ensete ventricosum, the Drought-Tolerant Tree Against Hunger.</title>
        <authorList>
            <person name="Harrison J."/>
            <person name="Moore K.A."/>
            <person name="Paszkiewicz K."/>
            <person name="Jones T."/>
            <person name="Grant M."/>
            <person name="Ambacheew D."/>
            <person name="Muzemil S."/>
            <person name="Studholme D.J."/>
        </authorList>
    </citation>
    <scope>NUCLEOTIDE SEQUENCE [LARGE SCALE GENOMIC DNA]</scope>
</reference>
<evidence type="ECO:0000256" key="1">
    <source>
        <dbReference type="SAM" id="MobiDB-lite"/>
    </source>
</evidence>
<protein>
    <submittedName>
        <fullName evidence="2">Uncharacterized protein</fullName>
    </submittedName>
</protein>
<sequence>MSSSINNNTWGRPIDVAKPIVVRADPSSSLGNSSSSSSSSSSGPFATVALLLSRLRLCLRQAVRWKISRRARTRISGIVRDPRLDMFQDQCRLLEVQTLTRFGPLPFYTEPFPDAEDELENGA</sequence>
<evidence type="ECO:0000313" key="2">
    <source>
        <dbReference type="EMBL" id="RRT62574.1"/>
    </source>
</evidence>
<dbReference type="EMBL" id="AMZH03006932">
    <property type="protein sequence ID" value="RRT62574.1"/>
    <property type="molecule type" value="Genomic_DNA"/>
</dbReference>
<accession>A0A426ZF23</accession>
<evidence type="ECO:0000313" key="3">
    <source>
        <dbReference type="Proteomes" id="UP000287651"/>
    </source>
</evidence>
<gene>
    <name evidence="2" type="ORF">B296_00000693</name>
</gene>
<dbReference type="AlphaFoldDB" id="A0A426ZF23"/>
<comment type="caution">
    <text evidence="2">The sequence shown here is derived from an EMBL/GenBank/DDBJ whole genome shotgun (WGS) entry which is preliminary data.</text>
</comment>
<feature type="region of interest" description="Disordered" evidence="1">
    <location>
        <begin position="25"/>
        <end position="44"/>
    </location>
</feature>
<proteinExistence type="predicted"/>